<dbReference type="GO" id="GO:0005840">
    <property type="term" value="C:ribosome"/>
    <property type="evidence" value="ECO:0007669"/>
    <property type="project" value="UniProtKB-KW"/>
</dbReference>
<dbReference type="InterPro" id="IPR001706">
    <property type="entry name" value="Ribosomal_bL35"/>
</dbReference>
<comment type="caution">
    <text evidence="5">The sequence shown here is derived from an EMBL/GenBank/DDBJ whole genome shotgun (WGS) entry which is preliminary data.</text>
</comment>
<dbReference type="GO" id="GO:0003735">
    <property type="term" value="F:structural constituent of ribosome"/>
    <property type="evidence" value="ECO:0007669"/>
    <property type="project" value="InterPro"/>
</dbReference>
<evidence type="ECO:0000313" key="5">
    <source>
        <dbReference type="EMBL" id="KKQ41348.1"/>
    </source>
</evidence>
<dbReference type="AlphaFoldDB" id="A0A0G0HDU9"/>
<dbReference type="EMBL" id="LBTN01000001">
    <property type="protein sequence ID" value="KKQ41348.1"/>
    <property type="molecule type" value="Genomic_DNA"/>
</dbReference>
<protein>
    <recommendedName>
        <fullName evidence="4">Large ribosomal subunit protein bL35</fullName>
    </recommendedName>
</protein>
<dbReference type="HAMAP" id="MF_00514">
    <property type="entry name" value="Ribosomal_bL35"/>
    <property type="match status" value="1"/>
</dbReference>
<dbReference type="Pfam" id="PF01632">
    <property type="entry name" value="Ribosomal_L35p"/>
    <property type="match status" value="1"/>
</dbReference>
<dbReference type="SUPFAM" id="SSF143034">
    <property type="entry name" value="L35p-like"/>
    <property type="match status" value="1"/>
</dbReference>
<gene>
    <name evidence="4" type="primary">rpmI</name>
    <name evidence="5" type="ORF">US58_C0001G0022</name>
</gene>
<dbReference type="InterPro" id="IPR037229">
    <property type="entry name" value="Ribosomal_bL35_sf"/>
</dbReference>
<comment type="similarity">
    <text evidence="1 4">Belongs to the bacterial ribosomal protein bL35 family.</text>
</comment>
<evidence type="ECO:0000256" key="4">
    <source>
        <dbReference type="HAMAP-Rule" id="MF_00514"/>
    </source>
</evidence>
<reference evidence="5 6" key="1">
    <citation type="journal article" date="2015" name="Nature">
        <title>rRNA introns, odd ribosomes, and small enigmatic genomes across a large radiation of phyla.</title>
        <authorList>
            <person name="Brown C.T."/>
            <person name="Hug L.A."/>
            <person name="Thomas B.C."/>
            <person name="Sharon I."/>
            <person name="Castelle C.J."/>
            <person name="Singh A."/>
            <person name="Wilkins M.J."/>
            <person name="Williams K.H."/>
            <person name="Banfield J.F."/>
        </authorList>
    </citation>
    <scope>NUCLEOTIDE SEQUENCE [LARGE SCALE GENOMIC DNA]</scope>
</reference>
<accession>A0A0G0HDU9</accession>
<dbReference type="Gene3D" id="4.10.410.60">
    <property type="match status" value="1"/>
</dbReference>
<name>A0A0G0HDU9_9BACT</name>
<dbReference type="GO" id="GO:1990904">
    <property type="term" value="C:ribonucleoprotein complex"/>
    <property type="evidence" value="ECO:0007669"/>
    <property type="project" value="UniProtKB-KW"/>
</dbReference>
<dbReference type="STRING" id="1619036.US58_C0001G0022"/>
<dbReference type="GO" id="GO:0006412">
    <property type="term" value="P:translation"/>
    <property type="evidence" value="ECO:0007669"/>
    <property type="project" value="UniProtKB-UniRule"/>
</dbReference>
<evidence type="ECO:0000256" key="3">
    <source>
        <dbReference type="ARBA" id="ARBA00023274"/>
    </source>
</evidence>
<evidence type="ECO:0000256" key="1">
    <source>
        <dbReference type="ARBA" id="ARBA00006598"/>
    </source>
</evidence>
<sequence length="65" mass="7350">MPKLKTHQATAKRYKLTKNKKIKKVTCGQNHFNSRENGKVGRNKKSDTICSSALDRVMQIALPHA</sequence>
<proteinExistence type="inferred from homology"/>
<organism evidence="5 6">
    <name type="scientific">Candidatus Magasanikbacteria bacterium GW2011_GWA2_37_8</name>
    <dbReference type="NCBI Taxonomy" id="1619036"/>
    <lineage>
        <taxon>Bacteria</taxon>
        <taxon>Candidatus Magasanikiibacteriota</taxon>
    </lineage>
</organism>
<keyword evidence="2 4" id="KW-0689">Ribosomal protein</keyword>
<dbReference type="Proteomes" id="UP000034333">
    <property type="component" value="Unassembled WGS sequence"/>
</dbReference>
<evidence type="ECO:0000256" key="2">
    <source>
        <dbReference type="ARBA" id="ARBA00022980"/>
    </source>
</evidence>
<dbReference type="InterPro" id="IPR021137">
    <property type="entry name" value="Ribosomal_bL35-like"/>
</dbReference>
<keyword evidence="3 4" id="KW-0687">Ribonucleoprotein</keyword>
<evidence type="ECO:0000313" key="6">
    <source>
        <dbReference type="Proteomes" id="UP000034333"/>
    </source>
</evidence>